<evidence type="ECO:0000259" key="4">
    <source>
        <dbReference type="PROSITE" id="PS50118"/>
    </source>
</evidence>
<dbReference type="EMBL" id="VYZN01000009">
    <property type="protein sequence ID" value="KAE9542587.1"/>
    <property type="molecule type" value="Genomic_DNA"/>
</dbReference>
<accession>A0A6G0U0U1</accession>
<keyword evidence="1 2" id="KW-0238">DNA-binding</keyword>
<feature type="DNA-binding region" description="HMG box" evidence="2">
    <location>
        <begin position="180"/>
        <end position="218"/>
    </location>
</feature>
<dbReference type="GO" id="GO:0001228">
    <property type="term" value="F:DNA-binding transcription activator activity, RNA polymerase II-specific"/>
    <property type="evidence" value="ECO:0007669"/>
    <property type="project" value="TreeGrafter"/>
</dbReference>
<comment type="caution">
    <text evidence="5">The sequence shown here is derived from an EMBL/GenBank/DDBJ whole genome shotgun (WGS) entry which is preliminary data.</text>
</comment>
<dbReference type="PANTHER" id="PTHR10270">
    <property type="entry name" value="SOX TRANSCRIPTION FACTOR"/>
    <property type="match status" value="1"/>
</dbReference>
<evidence type="ECO:0000313" key="6">
    <source>
        <dbReference type="Proteomes" id="UP000475862"/>
    </source>
</evidence>
<dbReference type="OrthoDB" id="6247875at2759"/>
<keyword evidence="2" id="KW-0539">Nucleus</keyword>
<dbReference type="SUPFAM" id="SSF47095">
    <property type="entry name" value="HMG-box"/>
    <property type="match status" value="1"/>
</dbReference>
<dbReference type="GO" id="GO:0030154">
    <property type="term" value="P:cell differentiation"/>
    <property type="evidence" value="ECO:0007669"/>
    <property type="project" value="TreeGrafter"/>
</dbReference>
<dbReference type="InterPro" id="IPR036910">
    <property type="entry name" value="HMG_box_dom_sf"/>
</dbReference>
<gene>
    <name evidence="5" type="ORF">AGLY_002498</name>
</gene>
<feature type="compositionally biased region" description="Low complexity" evidence="3">
    <location>
        <begin position="155"/>
        <end position="173"/>
    </location>
</feature>
<evidence type="ECO:0000313" key="5">
    <source>
        <dbReference type="EMBL" id="KAE9542587.1"/>
    </source>
</evidence>
<organism evidence="5 6">
    <name type="scientific">Aphis glycines</name>
    <name type="common">Soybean aphid</name>
    <dbReference type="NCBI Taxonomy" id="307491"/>
    <lineage>
        <taxon>Eukaryota</taxon>
        <taxon>Metazoa</taxon>
        <taxon>Ecdysozoa</taxon>
        <taxon>Arthropoda</taxon>
        <taxon>Hexapoda</taxon>
        <taxon>Insecta</taxon>
        <taxon>Pterygota</taxon>
        <taxon>Neoptera</taxon>
        <taxon>Paraneoptera</taxon>
        <taxon>Hemiptera</taxon>
        <taxon>Sternorrhyncha</taxon>
        <taxon>Aphidomorpha</taxon>
        <taxon>Aphidoidea</taxon>
        <taxon>Aphididae</taxon>
        <taxon>Aphidini</taxon>
        <taxon>Aphis</taxon>
        <taxon>Aphis</taxon>
    </lineage>
</organism>
<dbReference type="Pfam" id="PF00505">
    <property type="entry name" value="HMG_box"/>
    <property type="match status" value="1"/>
</dbReference>
<dbReference type="InterPro" id="IPR050140">
    <property type="entry name" value="SRY-related_HMG-box_TF-like"/>
</dbReference>
<evidence type="ECO:0000256" key="2">
    <source>
        <dbReference type="PROSITE-ProRule" id="PRU00267"/>
    </source>
</evidence>
<dbReference type="Gene3D" id="1.10.30.10">
    <property type="entry name" value="High mobility group box domain"/>
    <property type="match status" value="1"/>
</dbReference>
<feature type="region of interest" description="Disordered" evidence="3">
    <location>
        <begin position="124"/>
        <end position="178"/>
    </location>
</feature>
<feature type="compositionally biased region" description="Low complexity" evidence="3">
    <location>
        <begin position="129"/>
        <end position="139"/>
    </location>
</feature>
<dbReference type="GO" id="GO:0000978">
    <property type="term" value="F:RNA polymerase II cis-regulatory region sequence-specific DNA binding"/>
    <property type="evidence" value="ECO:0007669"/>
    <property type="project" value="TreeGrafter"/>
</dbReference>
<dbReference type="PROSITE" id="PS50118">
    <property type="entry name" value="HMG_BOX_2"/>
    <property type="match status" value="1"/>
</dbReference>
<keyword evidence="6" id="KW-1185">Reference proteome</keyword>
<protein>
    <recommendedName>
        <fullName evidence="4">HMG box domain-containing protein</fullName>
    </recommendedName>
</protein>
<dbReference type="GO" id="GO:0005634">
    <property type="term" value="C:nucleus"/>
    <property type="evidence" value="ECO:0007669"/>
    <property type="project" value="UniProtKB-UniRule"/>
</dbReference>
<dbReference type="PANTHER" id="PTHR10270:SF317">
    <property type="entry name" value="TRANSCRIPTION FACTOR SOX-15-RELATED"/>
    <property type="match status" value="1"/>
</dbReference>
<reference evidence="5 6" key="1">
    <citation type="submission" date="2019-08" db="EMBL/GenBank/DDBJ databases">
        <title>The genome of the soybean aphid Biotype 1, its phylome, world population structure and adaptation to the North American continent.</title>
        <authorList>
            <person name="Giordano R."/>
            <person name="Donthu R.K."/>
            <person name="Hernandez A.G."/>
            <person name="Wright C.L."/>
            <person name="Zimin A.V."/>
        </authorList>
    </citation>
    <scope>NUCLEOTIDE SEQUENCE [LARGE SCALE GENOMIC DNA]</scope>
    <source>
        <tissue evidence="5">Whole aphids</tissue>
    </source>
</reference>
<name>A0A6G0U0U1_APHGL</name>
<proteinExistence type="predicted"/>
<dbReference type="InterPro" id="IPR009071">
    <property type="entry name" value="HMG_box_dom"/>
</dbReference>
<feature type="domain" description="HMG box" evidence="4">
    <location>
        <begin position="180"/>
        <end position="218"/>
    </location>
</feature>
<dbReference type="Proteomes" id="UP000475862">
    <property type="component" value="Unassembled WGS sequence"/>
</dbReference>
<evidence type="ECO:0000256" key="1">
    <source>
        <dbReference type="ARBA" id="ARBA00023125"/>
    </source>
</evidence>
<evidence type="ECO:0000256" key="3">
    <source>
        <dbReference type="SAM" id="MobiDB-lite"/>
    </source>
</evidence>
<sequence length="258" mass="29229">MTMNTSDMAVQNNNKLLHLSIRITEDFKLQTHGLDSPHHQGLYGGLGHSPTSGSPCSVYAYQPYHRNYGAGQFHQSTAAEIQQQQQIPVTQMVVPPPLSAQKSSDDAATACWLQHNGGGSAFEHHLHHQQQLSSAYQSHHQQRQQDNNGMSGGVQQQQQQQQTAKMTQQQQQKAVKEQRIRRPMNAFMVWAKVERKKLADENPDLHNADLSKMLVTMYFYPVCIKTKSSLRINKSRHQDEMVDMCIVQCTDIEILSIL</sequence>
<dbReference type="AlphaFoldDB" id="A0A6G0U0U1"/>